<evidence type="ECO:0000259" key="1">
    <source>
        <dbReference type="Pfam" id="PF00069"/>
    </source>
</evidence>
<evidence type="ECO:0000313" key="2">
    <source>
        <dbReference type="EMBL" id="GAB1224012.1"/>
    </source>
</evidence>
<protein>
    <recommendedName>
        <fullName evidence="1">Protein kinase domain-containing protein</fullName>
    </recommendedName>
</protein>
<keyword evidence="3" id="KW-1185">Reference proteome</keyword>
<dbReference type="SUPFAM" id="SSF56112">
    <property type="entry name" value="Protein kinase-like (PK-like)"/>
    <property type="match status" value="1"/>
</dbReference>
<dbReference type="Pfam" id="PF00069">
    <property type="entry name" value="Pkinase"/>
    <property type="match status" value="1"/>
</dbReference>
<feature type="domain" description="Protein kinase" evidence="1">
    <location>
        <begin position="39"/>
        <end position="97"/>
    </location>
</feature>
<name>A0ABQ0DMP6_9EUKA</name>
<dbReference type="EMBL" id="BAAFRS010000170">
    <property type="protein sequence ID" value="GAB1224012.1"/>
    <property type="molecule type" value="Genomic_DNA"/>
</dbReference>
<proteinExistence type="predicted"/>
<dbReference type="Gene3D" id="3.30.200.20">
    <property type="entry name" value="Phosphorylase Kinase, domain 1"/>
    <property type="match status" value="1"/>
</dbReference>
<evidence type="ECO:0000313" key="3">
    <source>
        <dbReference type="Proteomes" id="UP001628156"/>
    </source>
</evidence>
<comment type="caution">
    <text evidence="2">The sequence shown here is derived from an EMBL/GenBank/DDBJ whole genome shotgun (WGS) entry which is preliminary data.</text>
</comment>
<dbReference type="InterPro" id="IPR000719">
    <property type="entry name" value="Prot_kinase_dom"/>
</dbReference>
<gene>
    <name evidence="2" type="ORF">ENUP19_0170G0024</name>
</gene>
<reference evidence="2 3" key="1">
    <citation type="journal article" date="2019" name="PLoS Negl. Trop. Dis.">
        <title>Whole genome sequencing of Entamoeba nuttalli reveals mammalian host-related molecular signatures and a novel octapeptide-repeat surface protein.</title>
        <authorList>
            <person name="Tanaka M."/>
            <person name="Makiuchi T."/>
            <person name="Komiyama T."/>
            <person name="Shiina T."/>
            <person name="Osaki K."/>
            <person name="Tachibana H."/>
        </authorList>
    </citation>
    <scope>NUCLEOTIDE SEQUENCE [LARGE SCALE GENOMIC DNA]</scope>
    <source>
        <strain evidence="2 3">P19-061405</strain>
    </source>
</reference>
<sequence>MEFYWKKVLKQLLNMFDEISVLSPELKESAQYLYFEMGGSFGQVRKVFDMTSKEIRAIKIMKNKPNKKYKENEIVQSLHHQNIVTTYESYQIGEIYYYCNGIFTRWITSINIKKDVEK</sequence>
<dbReference type="Proteomes" id="UP001628156">
    <property type="component" value="Unassembled WGS sequence"/>
</dbReference>
<dbReference type="InterPro" id="IPR011009">
    <property type="entry name" value="Kinase-like_dom_sf"/>
</dbReference>
<organism evidence="2 3">
    <name type="scientific">Entamoeba nuttalli</name>
    <dbReference type="NCBI Taxonomy" id="412467"/>
    <lineage>
        <taxon>Eukaryota</taxon>
        <taxon>Amoebozoa</taxon>
        <taxon>Evosea</taxon>
        <taxon>Archamoebae</taxon>
        <taxon>Mastigamoebida</taxon>
        <taxon>Entamoebidae</taxon>
        <taxon>Entamoeba</taxon>
    </lineage>
</organism>
<accession>A0ABQ0DMP6</accession>